<dbReference type="AlphaFoldDB" id="A0A0F5YF56"/>
<organism evidence="1 2">
    <name type="scientific">Limnoraphis robusta CS-951</name>
    <dbReference type="NCBI Taxonomy" id="1637645"/>
    <lineage>
        <taxon>Bacteria</taxon>
        <taxon>Bacillati</taxon>
        <taxon>Cyanobacteriota</taxon>
        <taxon>Cyanophyceae</taxon>
        <taxon>Oscillatoriophycideae</taxon>
        <taxon>Oscillatoriales</taxon>
        <taxon>Sirenicapillariaceae</taxon>
        <taxon>Limnoraphis</taxon>
    </lineage>
</organism>
<sequence>MITNIIKANPGTVRKLSALLILGVIWMGTVACESTSLAFKQNPTKTPVVAQNAEPNLPKPLENGDYRRSPQITWEAVNADSNGLNCHGLDLSYEELIDPRNSVKFDIQNWPIVGKLKQGQDFEINLGPAGFGVVYDTQQNPWIYVENLAGENGPSHCFVRANSRFVKPISVKAFNQG</sequence>
<protein>
    <submittedName>
        <fullName evidence="1">Uncharacterized protein</fullName>
    </submittedName>
</protein>
<dbReference type="OrthoDB" id="532556at2"/>
<proteinExistence type="predicted"/>
<dbReference type="RefSeq" id="WP_046279291.1">
    <property type="nucleotide sequence ID" value="NZ_LATL02000037.1"/>
</dbReference>
<evidence type="ECO:0000313" key="2">
    <source>
        <dbReference type="Proteomes" id="UP000033607"/>
    </source>
</evidence>
<reference evidence="1 2" key="1">
    <citation type="submission" date="2015-06" db="EMBL/GenBank/DDBJ databases">
        <title>Draft genome assembly of filamentous brackish cyanobacterium Limnoraphis robusta strain CS-951.</title>
        <authorList>
            <person name="Willis A."/>
            <person name="Parks M."/>
            <person name="Burford M.A."/>
        </authorList>
    </citation>
    <scope>NUCLEOTIDE SEQUENCE [LARGE SCALE GENOMIC DNA]</scope>
    <source>
        <strain evidence="1 2">CS-951</strain>
    </source>
</reference>
<name>A0A0F5YF56_9CYAN</name>
<dbReference type="PROSITE" id="PS51257">
    <property type="entry name" value="PROKAR_LIPOPROTEIN"/>
    <property type="match status" value="1"/>
</dbReference>
<gene>
    <name evidence="1" type="ORF">WN50_14610</name>
</gene>
<accession>A0A0F5YF56</accession>
<dbReference type="EMBL" id="LATL02000037">
    <property type="protein sequence ID" value="KKD37398.1"/>
    <property type="molecule type" value="Genomic_DNA"/>
</dbReference>
<dbReference type="Proteomes" id="UP000033607">
    <property type="component" value="Unassembled WGS sequence"/>
</dbReference>
<comment type="caution">
    <text evidence="1">The sequence shown here is derived from an EMBL/GenBank/DDBJ whole genome shotgun (WGS) entry which is preliminary data.</text>
</comment>
<dbReference type="PATRIC" id="fig|1637645.4.peg.659"/>
<evidence type="ECO:0000313" key="1">
    <source>
        <dbReference type="EMBL" id="KKD37398.1"/>
    </source>
</evidence>